<reference evidence="3" key="1">
    <citation type="submission" date="2016-10" db="EMBL/GenBank/DDBJ databases">
        <authorList>
            <person name="Varghese N."/>
            <person name="Submissions S."/>
        </authorList>
    </citation>
    <scope>NUCLEOTIDE SEQUENCE [LARGE SCALE GENOMIC DNA]</scope>
    <source>
        <strain evidence="3">DSM 19110</strain>
    </source>
</reference>
<dbReference type="InterPro" id="IPR005151">
    <property type="entry name" value="Tail-specific_protease"/>
</dbReference>
<evidence type="ECO:0000259" key="1">
    <source>
        <dbReference type="PROSITE" id="PS50106"/>
    </source>
</evidence>
<dbReference type="OrthoDB" id="7168509at2"/>
<dbReference type="Proteomes" id="UP000183200">
    <property type="component" value="Unassembled WGS sequence"/>
</dbReference>
<dbReference type="PANTHER" id="PTHR32060">
    <property type="entry name" value="TAIL-SPECIFIC PROTEASE"/>
    <property type="match status" value="1"/>
</dbReference>
<dbReference type="Gene3D" id="3.30.750.170">
    <property type="match status" value="1"/>
</dbReference>
<dbReference type="InterPro" id="IPR029045">
    <property type="entry name" value="ClpP/crotonase-like_dom_sf"/>
</dbReference>
<name>A0A1H0BJV5_9SPHI</name>
<dbReference type="CDD" id="cd00136">
    <property type="entry name" value="PDZ_canonical"/>
    <property type="match status" value="1"/>
</dbReference>
<dbReference type="GO" id="GO:0006508">
    <property type="term" value="P:proteolysis"/>
    <property type="evidence" value="ECO:0007669"/>
    <property type="project" value="InterPro"/>
</dbReference>
<dbReference type="PROSITE" id="PS50106">
    <property type="entry name" value="PDZ"/>
    <property type="match status" value="1"/>
</dbReference>
<dbReference type="GO" id="GO:0030288">
    <property type="term" value="C:outer membrane-bounded periplasmic space"/>
    <property type="evidence" value="ECO:0007669"/>
    <property type="project" value="TreeGrafter"/>
</dbReference>
<dbReference type="Pfam" id="PF00595">
    <property type="entry name" value="PDZ"/>
    <property type="match status" value="1"/>
</dbReference>
<dbReference type="SMART" id="SM00228">
    <property type="entry name" value="PDZ"/>
    <property type="match status" value="1"/>
</dbReference>
<dbReference type="GO" id="GO:0004175">
    <property type="term" value="F:endopeptidase activity"/>
    <property type="evidence" value="ECO:0007669"/>
    <property type="project" value="TreeGrafter"/>
</dbReference>
<dbReference type="Gene3D" id="3.90.226.10">
    <property type="entry name" value="2-enoyl-CoA Hydratase, Chain A, domain 1"/>
    <property type="match status" value="1"/>
</dbReference>
<sequence length="508" mass="55835">MKLIQNSLKLTGIMLLVFGISACKKRDILPEDRPISPSTGTVAELTLDSIYLYSLQTYLWNEALPSYSEFNPRKYIGAGNDFGNFKQELFDISQMKKNPVTGTAYEQPLFAAVPKYSFIQEGNTYGSVVAAIALGAKGNDLGFEATSMGGSVYISAVNPGSAADLAGLLRGFRLTEVNGQQASPAMAEQALKESQVSIAYERPDGSKGAAIVVRGAYKSHGLLKSQVLNKEGRKFAYLSLAKFERLDDVKSELDQAFLKFSAEQPTDMIVDLRYNGGGYVETAEYLANLMAPSSLNGKVMYAKHFNTLLQQGKGTILKRQLYFDEHGNPAYIKGRRATMADVDFSITGNTSNFSKQGGMESLKNIYFIVSNRTASASELLINSFKPYVNLKLVGSRTYGKPVGFFGININRYTLYLSNFLIRNAANEGEYYTGFLPDLVAADDVGHDFGDPEEECLKGVFAEIYGPPKVNARTQQKMSVTENTNKIAPDPIMDKGFRGMITSRLKLKK</sequence>
<dbReference type="Pfam" id="PF03572">
    <property type="entry name" value="Peptidase_S41"/>
    <property type="match status" value="1"/>
</dbReference>
<evidence type="ECO:0000313" key="3">
    <source>
        <dbReference type="Proteomes" id="UP000183200"/>
    </source>
</evidence>
<dbReference type="RefSeq" id="WP_074610748.1">
    <property type="nucleotide sequence ID" value="NZ_FNGY01000007.1"/>
</dbReference>
<feature type="domain" description="PDZ" evidence="1">
    <location>
        <begin position="129"/>
        <end position="194"/>
    </location>
</feature>
<dbReference type="PANTHER" id="PTHR32060:SF30">
    <property type="entry name" value="CARBOXY-TERMINAL PROCESSING PROTEASE CTPA"/>
    <property type="match status" value="1"/>
</dbReference>
<accession>A0A1H0BJV5</accession>
<dbReference type="GO" id="GO:0007165">
    <property type="term" value="P:signal transduction"/>
    <property type="evidence" value="ECO:0007669"/>
    <property type="project" value="TreeGrafter"/>
</dbReference>
<keyword evidence="3" id="KW-1185">Reference proteome</keyword>
<dbReference type="GO" id="GO:0008236">
    <property type="term" value="F:serine-type peptidase activity"/>
    <property type="evidence" value="ECO:0007669"/>
    <property type="project" value="InterPro"/>
</dbReference>
<dbReference type="InterPro" id="IPR036034">
    <property type="entry name" value="PDZ_sf"/>
</dbReference>
<evidence type="ECO:0000313" key="2">
    <source>
        <dbReference type="EMBL" id="SDN45815.1"/>
    </source>
</evidence>
<dbReference type="Gene3D" id="2.30.42.10">
    <property type="match status" value="1"/>
</dbReference>
<dbReference type="SUPFAM" id="SSF52096">
    <property type="entry name" value="ClpP/crotonase"/>
    <property type="match status" value="1"/>
</dbReference>
<dbReference type="PROSITE" id="PS51257">
    <property type="entry name" value="PROKAR_LIPOPROTEIN"/>
    <property type="match status" value="1"/>
</dbReference>
<dbReference type="EMBL" id="FNGY01000007">
    <property type="protein sequence ID" value="SDN45815.1"/>
    <property type="molecule type" value="Genomic_DNA"/>
</dbReference>
<dbReference type="AlphaFoldDB" id="A0A1H0BJV5"/>
<dbReference type="SUPFAM" id="SSF50156">
    <property type="entry name" value="PDZ domain-like"/>
    <property type="match status" value="1"/>
</dbReference>
<proteinExistence type="predicted"/>
<gene>
    <name evidence="2" type="ORF">SAMN05421820_107431</name>
</gene>
<organism evidence="2 3">
    <name type="scientific">Pedobacter steynii</name>
    <dbReference type="NCBI Taxonomy" id="430522"/>
    <lineage>
        <taxon>Bacteria</taxon>
        <taxon>Pseudomonadati</taxon>
        <taxon>Bacteroidota</taxon>
        <taxon>Sphingobacteriia</taxon>
        <taxon>Sphingobacteriales</taxon>
        <taxon>Sphingobacteriaceae</taxon>
        <taxon>Pedobacter</taxon>
    </lineage>
</organism>
<dbReference type="InterPro" id="IPR001478">
    <property type="entry name" value="PDZ"/>
</dbReference>
<protein>
    <submittedName>
        <fullName evidence="2">Peptidase family S41</fullName>
    </submittedName>
</protein>